<evidence type="ECO:0000256" key="1">
    <source>
        <dbReference type="ARBA" id="ARBA00010688"/>
    </source>
</evidence>
<reference evidence="7 8" key="1">
    <citation type="submission" date="2018-05" db="EMBL/GenBank/DDBJ databases">
        <title>Genomic Encyclopedia of Type Strains, Phase IV (KMG-IV): sequencing the most valuable type-strain genomes for metagenomic binning, comparative biology and taxonomic classification.</title>
        <authorList>
            <person name="Goeker M."/>
        </authorList>
    </citation>
    <scope>NUCLEOTIDE SEQUENCE [LARGE SCALE GENOMIC DNA]</scope>
    <source>
        <strain evidence="7 8">DSM 24906</strain>
    </source>
</reference>
<dbReference type="InterPro" id="IPR050306">
    <property type="entry name" value="PfkB_Carbo_kinase"/>
</dbReference>
<dbReference type="RefSeq" id="WP_109606528.1">
    <property type="nucleotide sequence ID" value="NZ_JAMHJO010000025.1"/>
</dbReference>
<dbReference type="Pfam" id="PF00294">
    <property type="entry name" value="PfkB"/>
    <property type="match status" value="1"/>
</dbReference>
<sequence length="301" mass="33783">MDFISYGEVLIDLISSDYIENLKDSLSFKKYFGGSPANICINLSKLNVKTALISKIGNDPFGNFILEKLKKNNINTSGITISEDNNTDIVTVLKSKKTPKFHAYRSSSLNLELNDKALNLVSQSKILHISSWALSTDHNLKNTFNILKKAKENNLFIGFDPNYRKILWKSSDNIINILKKILPYINLIKPSEDDCESIFGKNTLDSYINEFFSLGAKNIVLTLGEKGAIYINNKNKSLKIPSTIKEVIDTTGAGDAFWSGIYYGIMNNKTIEDSLYFGRSFAEESLKNIGAEFDISNLKKL</sequence>
<accession>A0AA45C4L8</accession>
<proteinExistence type="inferred from homology"/>
<dbReference type="PANTHER" id="PTHR43085">
    <property type="entry name" value="HEXOKINASE FAMILY MEMBER"/>
    <property type="match status" value="1"/>
</dbReference>
<dbReference type="Proteomes" id="UP000245921">
    <property type="component" value="Unassembled WGS sequence"/>
</dbReference>
<keyword evidence="8" id="KW-1185">Reference proteome</keyword>
<feature type="domain" description="Carbohydrate kinase PfkB" evidence="6">
    <location>
        <begin position="4"/>
        <end position="294"/>
    </location>
</feature>
<evidence type="ECO:0000313" key="7">
    <source>
        <dbReference type="EMBL" id="PWJ86813.1"/>
    </source>
</evidence>
<dbReference type="InterPro" id="IPR011611">
    <property type="entry name" value="PfkB_dom"/>
</dbReference>
<gene>
    <name evidence="7" type="ORF">C7380_12911</name>
</gene>
<keyword evidence="4" id="KW-0418">Kinase</keyword>
<evidence type="ECO:0000256" key="5">
    <source>
        <dbReference type="ARBA" id="ARBA00022840"/>
    </source>
</evidence>
<dbReference type="GO" id="GO:0016301">
    <property type="term" value="F:kinase activity"/>
    <property type="evidence" value="ECO:0007669"/>
    <property type="project" value="UniProtKB-KW"/>
</dbReference>
<dbReference type="PANTHER" id="PTHR43085:SF1">
    <property type="entry name" value="PSEUDOURIDINE KINASE-RELATED"/>
    <property type="match status" value="1"/>
</dbReference>
<dbReference type="GO" id="GO:0005524">
    <property type="term" value="F:ATP binding"/>
    <property type="evidence" value="ECO:0007669"/>
    <property type="project" value="UniProtKB-KW"/>
</dbReference>
<dbReference type="InterPro" id="IPR002139">
    <property type="entry name" value="Ribo/fructo_kinase"/>
</dbReference>
<dbReference type="Gene3D" id="3.40.1620.20">
    <property type="match status" value="1"/>
</dbReference>
<evidence type="ECO:0000313" key="8">
    <source>
        <dbReference type="Proteomes" id="UP000245921"/>
    </source>
</evidence>
<comment type="caution">
    <text evidence="7">The sequence shown here is derived from an EMBL/GenBank/DDBJ whole genome shotgun (WGS) entry which is preliminary data.</text>
</comment>
<dbReference type="AlphaFoldDB" id="A0AA45C4L8"/>
<protein>
    <submittedName>
        <fullName evidence="7">Fructokinase</fullName>
    </submittedName>
</protein>
<dbReference type="Gene3D" id="6.10.140.490">
    <property type="match status" value="1"/>
</dbReference>
<dbReference type="InterPro" id="IPR029056">
    <property type="entry name" value="Ribokinase-like"/>
</dbReference>
<keyword evidence="5" id="KW-0067">ATP-binding</keyword>
<evidence type="ECO:0000256" key="4">
    <source>
        <dbReference type="ARBA" id="ARBA00022777"/>
    </source>
</evidence>
<dbReference type="Gene3D" id="3.40.1190.30">
    <property type="match status" value="1"/>
</dbReference>
<dbReference type="SUPFAM" id="SSF53613">
    <property type="entry name" value="Ribokinase-like"/>
    <property type="match status" value="1"/>
</dbReference>
<evidence type="ECO:0000256" key="3">
    <source>
        <dbReference type="ARBA" id="ARBA00022741"/>
    </source>
</evidence>
<dbReference type="CDD" id="cd01166">
    <property type="entry name" value="KdgK"/>
    <property type="match status" value="1"/>
</dbReference>
<dbReference type="PRINTS" id="PR00990">
    <property type="entry name" value="RIBOKINASE"/>
</dbReference>
<keyword evidence="3" id="KW-0547">Nucleotide-binding</keyword>
<dbReference type="EMBL" id="QGGI01000029">
    <property type="protein sequence ID" value="PWJ86813.1"/>
    <property type="molecule type" value="Genomic_DNA"/>
</dbReference>
<comment type="similarity">
    <text evidence="1">Belongs to the carbohydrate kinase PfkB family.</text>
</comment>
<keyword evidence="2" id="KW-0808">Transferase</keyword>
<organism evidence="7 8">
    <name type="scientific">Oceanotoga teriensis</name>
    <dbReference type="NCBI Taxonomy" id="515440"/>
    <lineage>
        <taxon>Bacteria</taxon>
        <taxon>Thermotogati</taxon>
        <taxon>Thermotogota</taxon>
        <taxon>Thermotogae</taxon>
        <taxon>Petrotogales</taxon>
        <taxon>Petrotogaceae</taxon>
        <taxon>Oceanotoga</taxon>
    </lineage>
</organism>
<evidence type="ECO:0000256" key="2">
    <source>
        <dbReference type="ARBA" id="ARBA00022679"/>
    </source>
</evidence>
<evidence type="ECO:0000259" key="6">
    <source>
        <dbReference type="Pfam" id="PF00294"/>
    </source>
</evidence>
<name>A0AA45C4L8_9BACT</name>